<sequence length="183" mass="20392">MSSMTSNVSDNTIKLNYLNSPISHSMRPYHANTLSDIDTKSVGSKSTSSRTSKLTYSEYPQVRPTNALYSSTFSIRTHSSAISNVSKTSTVVERRKKFDPHTPKHPDDWRWFAILCSCLCPLIGPIAFGLAFKAQIKFKDGFTDESRKLNSRALILCIISVILGVGFLFGLLFAFDSWPRSNG</sequence>
<dbReference type="Proteomes" id="UP000663842">
    <property type="component" value="Unassembled WGS sequence"/>
</dbReference>
<evidence type="ECO:0000256" key="4">
    <source>
        <dbReference type="ARBA" id="ARBA00022989"/>
    </source>
</evidence>
<dbReference type="EMBL" id="CAJNRE010013720">
    <property type="protein sequence ID" value="CAF2120661.1"/>
    <property type="molecule type" value="Genomic_DNA"/>
</dbReference>
<evidence type="ECO:0000313" key="9">
    <source>
        <dbReference type="EMBL" id="CAF2037753.1"/>
    </source>
</evidence>
<evidence type="ECO:0000313" key="14">
    <source>
        <dbReference type="Proteomes" id="UP000663834"/>
    </source>
</evidence>
<evidence type="ECO:0000313" key="15">
    <source>
        <dbReference type="Proteomes" id="UP000663866"/>
    </source>
</evidence>
<keyword evidence="4 6" id="KW-1133">Transmembrane helix</keyword>
<dbReference type="OrthoDB" id="9997934at2759"/>
<reference evidence="7" key="1">
    <citation type="submission" date="2021-02" db="EMBL/GenBank/DDBJ databases">
        <authorList>
            <person name="Nowell W R."/>
        </authorList>
    </citation>
    <scope>NUCLEOTIDE SEQUENCE</scope>
</reference>
<dbReference type="EMBL" id="CAJNRF010002386">
    <property type="protein sequence ID" value="CAF2037753.1"/>
    <property type="molecule type" value="Genomic_DNA"/>
</dbReference>
<dbReference type="Proteomes" id="UP000663855">
    <property type="component" value="Unassembled WGS sequence"/>
</dbReference>
<evidence type="ECO:0000313" key="10">
    <source>
        <dbReference type="EMBL" id="CAF2109013.1"/>
    </source>
</evidence>
<comment type="caution">
    <text evidence="7">The sequence shown here is derived from an EMBL/GenBank/DDBJ whole genome shotgun (WGS) entry which is preliminary data.</text>
</comment>
<evidence type="ECO:0000256" key="6">
    <source>
        <dbReference type="SAM" id="Phobius"/>
    </source>
</evidence>
<dbReference type="GO" id="GO:0016020">
    <property type="term" value="C:membrane"/>
    <property type="evidence" value="ECO:0007669"/>
    <property type="project" value="UniProtKB-SubCell"/>
</dbReference>
<organism evidence="7 14">
    <name type="scientific">Rotaria magnacalcarata</name>
    <dbReference type="NCBI Taxonomy" id="392030"/>
    <lineage>
        <taxon>Eukaryota</taxon>
        <taxon>Metazoa</taxon>
        <taxon>Spiralia</taxon>
        <taxon>Gnathifera</taxon>
        <taxon>Rotifera</taxon>
        <taxon>Eurotatoria</taxon>
        <taxon>Bdelloidea</taxon>
        <taxon>Philodinida</taxon>
        <taxon>Philodinidae</taxon>
        <taxon>Rotaria</taxon>
    </lineage>
</organism>
<keyword evidence="15" id="KW-1185">Reference proteome</keyword>
<keyword evidence="3 6" id="KW-0812">Transmembrane</keyword>
<accession>A0A815UYQ2</accession>
<evidence type="ECO:0000256" key="2">
    <source>
        <dbReference type="ARBA" id="ARBA00006843"/>
    </source>
</evidence>
<dbReference type="Pfam" id="PF04505">
    <property type="entry name" value="CD225"/>
    <property type="match status" value="1"/>
</dbReference>
<gene>
    <name evidence="8" type="ORF">CJN711_LOCUS34560</name>
    <name evidence="7" type="ORF">KQP761_LOCUS16172</name>
    <name evidence="11" type="ORF">MBJ925_LOCUS25839</name>
    <name evidence="12" type="ORF">OVN521_LOCUS2290</name>
    <name evidence="13" type="ORF">UXM345_LOCUS6568</name>
    <name evidence="9" type="ORF">WKI299_LOCUS7836</name>
    <name evidence="10" type="ORF">XDN619_LOCUS20367</name>
</gene>
<dbReference type="Proteomes" id="UP000663834">
    <property type="component" value="Unassembled WGS sequence"/>
</dbReference>
<evidence type="ECO:0000313" key="7">
    <source>
        <dbReference type="EMBL" id="CAF1529143.1"/>
    </source>
</evidence>
<dbReference type="Proteomes" id="UP000663887">
    <property type="component" value="Unassembled WGS sequence"/>
</dbReference>
<dbReference type="EMBL" id="CAJNRG010008976">
    <property type="protein sequence ID" value="CAF2109013.1"/>
    <property type="molecule type" value="Genomic_DNA"/>
</dbReference>
<evidence type="ECO:0000313" key="12">
    <source>
        <dbReference type="EMBL" id="CAF3771894.1"/>
    </source>
</evidence>
<evidence type="ECO:0000313" key="8">
    <source>
        <dbReference type="EMBL" id="CAF1595738.1"/>
    </source>
</evidence>
<comment type="subcellular location">
    <subcellularLocation>
        <location evidence="1">Membrane</location>
    </subcellularLocation>
</comment>
<dbReference type="EMBL" id="CAJOBG010000176">
    <property type="protein sequence ID" value="CAF3771894.1"/>
    <property type="molecule type" value="Genomic_DNA"/>
</dbReference>
<comment type="similarity">
    <text evidence="2">Belongs to the CD225/Dispanin family.</text>
</comment>
<dbReference type="Proteomes" id="UP000663866">
    <property type="component" value="Unassembled WGS sequence"/>
</dbReference>
<name>A0A815UYQ2_9BILA</name>
<evidence type="ECO:0000313" key="11">
    <source>
        <dbReference type="EMBL" id="CAF2120661.1"/>
    </source>
</evidence>
<evidence type="ECO:0000256" key="1">
    <source>
        <dbReference type="ARBA" id="ARBA00004370"/>
    </source>
</evidence>
<dbReference type="Proteomes" id="UP000663824">
    <property type="component" value="Unassembled WGS sequence"/>
</dbReference>
<evidence type="ECO:0000256" key="3">
    <source>
        <dbReference type="ARBA" id="ARBA00022692"/>
    </source>
</evidence>
<dbReference type="EMBL" id="CAJNOW010008100">
    <property type="protein sequence ID" value="CAF1529143.1"/>
    <property type="molecule type" value="Genomic_DNA"/>
</dbReference>
<evidence type="ECO:0000313" key="13">
    <source>
        <dbReference type="EMBL" id="CAF3830490.1"/>
    </source>
</evidence>
<feature type="transmembrane region" description="Helical" evidence="6">
    <location>
        <begin position="109"/>
        <end position="132"/>
    </location>
</feature>
<dbReference type="Proteomes" id="UP000663856">
    <property type="component" value="Unassembled WGS sequence"/>
</dbReference>
<feature type="transmembrane region" description="Helical" evidence="6">
    <location>
        <begin position="153"/>
        <end position="175"/>
    </location>
</feature>
<dbReference type="InterPro" id="IPR007593">
    <property type="entry name" value="CD225/Dispanin_fam"/>
</dbReference>
<keyword evidence="5 6" id="KW-0472">Membrane</keyword>
<dbReference type="AlphaFoldDB" id="A0A815UYQ2"/>
<dbReference type="EMBL" id="CAJOBF010000523">
    <property type="protein sequence ID" value="CAF3830490.1"/>
    <property type="molecule type" value="Genomic_DNA"/>
</dbReference>
<protein>
    <submittedName>
        <fullName evidence="7">Uncharacterized protein</fullName>
    </submittedName>
</protein>
<proteinExistence type="inferred from homology"/>
<dbReference type="EMBL" id="CAJNOV010016772">
    <property type="protein sequence ID" value="CAF1595738.1"/>
    <property type="molecule type" value="Genomic_DNA"/>
</dbReference>
<evidence type="ECO:0000256" key="5">
    <source>
        <dbReference type="ARBA" id="ARBA00023136"/>
    </source>
</evidence>